<keyword evidence="4 7" id="KW-0812">Transmembrane</keyword>
<dbReference type="AlphaFoldDB" id="A0A2N5GS07"/>
<feature type="transmembrane region" description="Helical" evidence="8">
    <location>
        <begin position="85"/>
        <end position="103"/>
    </location>
</feature>
<evidence type="ECO:0000313" key="12">
    <source>
        <dbReference type="Proteomes" id="UP000235114"/>
    </source>
</evidence>
<comment type="subcellular location">
    <subcellularLocation>
        <location evidence="1 7">Cell membrane</location>
        <topology evidence="1 7">Multi-pass membrane protein</topology>
    </subcellularLocation>
</comment>
<comment type="caution">
    <text evidence="9">The sequence shown here is derived from an EMBL/GenBank/DDBJ whole genome shotgun (WGS) entry which is preliminary data.</text>
</comment>
<evidence type="ECO:0000256" key="2">
    <source>
        <dbReference type="ARBA" id="ARBA00022448"/>
    </source>
</evidence>
<dbReference type="FunFam" id="1.10.3730.20:FF:000001">
    <property type="entry name" value="Quaternary ammonium compound resistance transporter SugE"/>
    <property type="match status" value="1"/>
</dbReference>
<dbReference type="Pfam" id="PF00893">
    <property type="entry name" value="Multi_Drug_Res"/>
    <property type="match status" value="1"/>
</dbReference>
<evidence type="ECO:0000256" key="6">
    <source>
        <dbReference type="ARBA" id="ARBA00023136"/>
    </source>
</evidence>
<evidence type="ECO:0000313" key="11">
    <source>
        <dbReference type="Proteomes" id="UP000234951"/>
    </source>
</evidence>
<feature type="transmembrane region" description="Helical" evidence="8">
    <location>
        <begin position="58"/>
        <end position="79"/>
    </location>
</feature>
<reference evidence="9 11" key="1">
    <citation type="submission" date="2017-11" db="EMBL/GenBank/DDBJ databases">
        <title>Comparitive Functional Genomics of Dry Heat Resistant strains isolated from the Viking Spacecraft.</title>
        <authorList>
            <person name="Seuylemezian A."/>
            <person name="Cooper K."/>
            <person name="Vaishampayan P."/>
        </authorList>
    </citation>
    <scope>NUCLEOTIDE SEQUENCE [LARGE SCALE GENOMIC DNA]</scope>
    <source>
        <strain evidence="9 11">M4.6</strain>
    </source>
</reference>
<dbReference type="Proteomes" id="UP000234951">
    <property type="component" value="Unassembled WGS sequence"/>
</dbReference>
<keyword evidence="3" id="KW-1003">Cell membrane</keyword>
<dbReference type="OrthoDB" id="21828at2"/>
<evidence type="ECO:0000256" key="7">
    <source>
        <dbReference type="RuleBase" id="RU003942"/>
    </source>
</evidence>
<dbReference type="Gene3D" id="1.10.3730.20">
    <property type="match status" value="1"/>
</dbReference>
<dbReference type="EMBL" id="PGVD01000021">
    <property type="protein sequence ID" value="PLR98556.1"/>
    <property type="molecule type" value="Genomic_DNA"/>
</dbReference>
<keyword evidence="12" id="KW-1185">Reference proteome</keyword>
<keyword evidence="2" id="KW-0813">Transport</keyword>
<reference evidence="10 12" key="2">
    <citation type="submission" date="2017-12" db="EMBL/GenBank/DDBJ databases">
        <title>Comparative Functional Genomics of Dry Heat Resistant strains isolated from the Viking Spacecraft.</title>
        <authorList>
            <person name="Seuylemezian A."/>
            <person name="Cooper K."/>
            <person name="Vaishampayan P."/>
        </authorList>
    </citation>
    <scope>NUCLEOTIDE SEQUENCE [LARGE SCALE GENOMIC DNA]</scope>
    <source>
        <strain evidence="10 12">ATCC 29669</strain>
    </source>
</reference>
<feature type="transmembrane region" description="Helical" evidence="8">
    <location>
        <begin position="27"/>
        <end position="51"/>
    </location>
</feature>
<evidence type="ECO:0000256" key="4">
    <source>
        <dbReference type="ARBA" id="ARBA00022692"/>
    </source>
</evidence>
<dbReference type="SUPFAM" id="SSF103481">
    <property type="entry name" value="Multidrug resistance efflux transporter EmrE"/>
    <property type="match status" value="1"/>
</dbReference>
<dbReference type="InterPro" id="IPR037185">
    <property type="entry name" value="EmrE-like"/>
</dbReference>
<dbReference type="EMBL" id="PGVA01000003">
    <property type="protein sequence ID" value="PLR86323.1"/>
    <property type="molecule type" value="Genomic_DNA"/>
</dbReference>
<dbReference type="GO" id="GO:0022857">
    <property type="term" value="F:transmembrane transporter activity"/>
    <property type="evidence" value="ECO:0007669"/>
    <property type="project" value="InterPro"/>
</dbReference>
<sequence>MNSYLLLAIAIISELFGTSMLKASEGFTRILPSIGVILGFGVAFFSLSLSLKTIPLSIAYAIWSGVGTAATAVIGVLIWKEKISFNMVAGIVLIIVGVVLLNLKAPLHETFQEQGPGNEQQHSR</sequence>
<accession>A0A2N5GS07</accession>
<gene>
    <name evidence="9" type="ORF">CU635_01615</name>
    <name evidence="10" type="ORF">CVD25_07460</name>
</gene>
<name>A0A2N5GS07_9BACI</name>
<dbReference type="Proteomes" id="UP000235114">
    <property type="component" value="Unassembled WGS sequence"/>
</dbReference>
<evidence type="ECO:0000313" key="9">
    <source>
        <dbReference type="EMBL" id="PLR86323.1"/>
    </source>
</evidence>
<keyword evidence="5 8" id="KW-1133">Transmembrane helix</keyword>
<comment type="similarity">
    <text evidence="7">Belongs to the drug/metabolite transporter (DMT) superfamily. Small multidrug resistance (SMR) (TC 2.A.7.1) family.</text>
</comment>
<dbReference type="PANTHER" id="PTHR30561:SF1">
    <property type="entry name" value="MULTIDRUG TRANSPORTER EMRE"/>
    <property type="match status" value="1"/>
</dbReference>
<proteinExistence type="inferred from homology"/>
<evidence type="ECO:0000256" key="3">
    <source>
        <dbReference type="ARBA" id="ARBA00022475"/>
    </source>
</evidence>
<evidence type="ECO:0000256" key="1">
    <source>
        <dbReference type="ARBA" id="ARBA00004651"/>
    </source>
</evidence>
<protein>
    <submittedName>
        <fullName evidence="9">QacE family quaternary ammonium compound efflux SMR transporter</fullName>
    </submittedName>
</protein>
<dbReference type="RefSeq" id="WP_101575418.1">
    <property type="nucleotide sequence ID" value="NZ_PGVA01000003.1"/>
</dbReference>
<keyword evidence="6 8" id="KW-0472">Membrane</keyword>
<dbReference type="InterPro" id="IPR000390">
    <property type="entry name" value="Small_drug/metabolite_transptr"/>
</dbReference>
<evidence type="ECO:0000256" key="8">
    <source>
        <dbReference type="SAM" id="Phobius"/>
    </source>
</evidence>
<dbReference type="GO" id="GO:0005886">
    <property type="term" value="C:plasma membrane"/>
    <property type="evidence" value="ECO:0007669"/>
    <property type="project" value="UniProtKB-SubCell"/>
</dbReference>
<organism evidence="9 11">
    <name type="scientific">Bacillus canaveralius</name>
    <dbReference type="NCBI Taxonomy" id="1403243"/>
    <lineage>
        <taxon>Bacteria</taxon>
        <taxon>Bacillati</taxon>
        <taxon>Bacillota</taxon>
        <taxon>Bacilli</taxon>
        <taxon>Bacillales</taxon>
        <taxon>Bacillaceae</taxon>
        <taxon>Bacillus</taxon>
    </lineage>
</organism>
<dbReference type="PANTHER" id="PTHR30561">
    <property type="entry name" value="SMR FAMILY PROTON-DEPENDENT DRUG EFFLUX TRANSPORTER SUGE"/>
    <property type="match status" value="1"/>
</dbReference>
<evidence type="ECO:0000313" key="10">
    <source>
        <dbReference type="EMBL" id="PLR98556.1"/>
    </source>
</evidence>
<evidence type="ECO:0000256" key="5">
    <source>
        <dbReference type="ARBA" id="ARBA00022989"/>
    </source>
</evidence>
<dbReference type="InterPro" id="IPR045324">
    <property type="entry name" value="Small_multidrug_res"/>
</dbReference>